<dbReference type="EC" id="2.7.11.1" evidence="1"/>
<name>A0ABR0LKW0_9PEZI</name>
<reference evidence="1 2" key="1">
    <citation type="submission" date="2023-08" db="EMBL/GenBank/DDBJ databases">
        <title>Black Yeasts Isolated from many extreme environments.</title>
        <authorList>
            <person name="Coleine C."/>
            <person name="Stajich J.E."/>
            <person name="Selbmann L."/>
        </authorList>
    </citation>
    <scope>NUCLEOTIDE SEQUENCE [LARGE SCALE GENOMIC DNA]</scope>
    <source>
        <strain evidence="1 2">CCFEE 536</strain>
    </source>
</reference>
<sequence>MSRTSLDNGILTERSTLQLIPLIKDFWSLKTTSLKDEMLITLVHLKEYIAKMTLSPDAEAFVSDVESLMDVLYTDYSKRSDRDLLQVDELDLVTESDLTARRRALRTAAFCLRTGNLRSESQWMTVYLIAYFASVSDTRKVKARRHVVDVDQPNKRQRGSHNMQHFLRQATHGQSAVRICALQVLAFMLSERALDDEVLHDVL</sequence>
<feature type="non-terminal residue" evidence="1">
    <location>
        <position position="203"/>
    </location>
</feature>
<keyword evidence="2" id="KW-1185">Reference proteome</keyword>
<gene>
    <name evidence="1" type="primary">TEL1_1</name>
    <name evidence="1" type="ORF">LTR16_007728</name>
</gene>
<dbReference type="GO" id="GO:0004674">
    <property type="term" value="F:protein serine/threonine kinase activity"/>
    <property type="evidence" value="ECO:0007669"/>
    <property type="project" value="UniProtKB-EC"/>
</dbReference>
<keyword evidence="1" id="KW-0418">Kinase</keyword>
<dbReference type="EMBL" id="JAVRRA010018111">
    <property type="protein sequence ID" value="KAK5190817.1"/>
    <property type="molecule type" value="Genomic_DNA"/>
</dbReference>
<organism evidence="1 2">
    <name type="scientific">Cryomyces antarcticus</name>
    <dbReference type="NCBI Taxonomy" id="329879"/>
    <lineage>
        <taxon>Eukaryota</taxon>
        <taxon>Fungi</taxon>
        <taxon>Dikarya</taxon>
        <taxon>Ascomycota</taxon>
        <taxon>Pezizomycotina</taxon>
        <taxon>Dothideomycetes</taxon>
        <taxon>Dothideomycetes incertae sedis</taxon>
        <taxon>Cryomyces</taxon>
    </lineage>
</organism>
<accession>A0ABR0LKW0</accession>
<keyword evidence="1" id="KW-0808">Transferase</keyword>
<proteinExistence type="predicted"/>
<comment type="caution">
    <text evidence="1">The sequence shown here is derived from an EMBL/GenBank/DDBJ whole genome shotgun (WGS) entry which is preliminary data.</text>
</comment>
<protein>
    <submittedName>
        <fullName evidence="1">Serine/threonine-protein kinase tel1</fullName>
        <ecNumber evidence="1">2.7.11.1</ecNumber>
    </submittedName>
</protein>
<evidence type="ECO:0000313" key="2">
    <source>
        <dbReference type="Proteomes" id="UP001357485"/>
    </source>
</evidence>
<evidence type="ECO:0000313" key="1">
    <source>
        <dbReference type="EMBL" id="KAK5190817.1"/>
    </source>
</evidence>
<dbReference type="Proteomes" id="UP001357485">
    <property type="component" value="Unassembled WGS sequence"/>
</dbReference>